<name>A0A0F9P9E4_9ZZZZ</name>
<reference evidence="1" key="1">
    <citation type="journal article" date="2015" name="Nature">
        <title>Complex archaea that bridge the gap between prokaryotes and eukaryotes.</title>
        <authorList>
            <person name="Spang A."/>
            <person name="Saw J.H."/>
            <person name="Jorgensen S.L."/>
            <person name="Zaremba-Niedzwiedzka K."/>
            <person name="Martijn J."/>
            <person name="Lind A.E."/>
            <person name="van Eijk R."/>
            <person name="Schleper C."/>
            <person name="Guy L."/>
            <person name="Ettema T.J."/>
        </authorList>
    </citation>
    <scope>NUCLEOTIDE SEQUENCE</scope>
</reference>
<dbReference type="InterPro" id="IPR044000">
    <property type="entry name" value="Phage_tube_2"/>
</dbReference>
<proteinExistence type="predicted"/>
<accession>A0A0F9P9E4</accession>
<gene>
    <name evidence="1" type="ORF">LCGC14_1165980</name>
</gene>
<dbReference type="AlphaFoldDB" id="A0A0F9P9E4"/>
<comment type="caution">
    <text evidence="1">The sequence shown here is derived from an EMBL/GenBank/DDBJ whole genome shotgun (WGS) entry which is preliminary data.</text>
</comment>
<evidence type="ECO:0000313" key="1">
    <source>
        <dbReference type="EMBL" id="KKM97640.1"/>
    </source>
</evidence>
<sequence length="322" mass="34193">MAVFHGKHATLLIGKEGSFGSAVSATKDVGLVQNFTPSDKRTIEEVYGAGSRQVQELVAAKSSISWDLDVNFQNGRLLEYVFGSVGHALTSADTKHTFTIATTLPSMTIEDSFNSASDEVFIYDGSKINSSTINLDTNGLLKLSASGLSQGSSTATGAASAAVISSLAVLHYKHSTLSTGTADSETSVGKLQTFNLNVENNIEEVDAAGTFVTQEMVEANLKIAFDFTIMFENQTEYDIFQGGTTPQQSPTKKGVEFNANNGVNLGSGRRELNAQFTDFLYEEVGTPVNVGESVVQSFKGIATDIGTNGVFSVDNIAEASWS</sequence>
<organism evidence="1">
    <name type="scientific">marine sediment metagenome</name>
    <dbReference type="NCBI Taxonomy" id="412755"/>
    <lineage>
        <taxon>unclassified sequences</taxon>
        <taxon>metagenomes</taxon>
        <taxon>ecological metagenomes</taxon>
    </lineage>
</organism>
<dbReference type="EMBL" id="LAZR01005723">
    <property type="protein sequence ID" value="KKM97640.1"/>
    <property type="molecule type" value="Genomic_DNA"/>
</dbReference>
<dbReference type="Pfam" id="PF18906">
    <property type="entry name" value="Phage_tube_2"/>
    <property type="match status" value="1"/>
</dbReference>
<protein>
    <submittedName>
        <fullName evidence="1">Uncharacterized protein</fullName>
    </submittedName>
</protein>